<dbReference type="Pfam" id="PF03020">
    <property type="entry name" value="LEM"/>
    <property type="match status" value="1"/>
</dbReference>
<dbReference type="OMA" id="EPRRPTY"/>
<dbReference type="InterPro" id="IPR003887">
    <property type="entry name" value="LEM_dom"/>
</dbReference>
<reference evidence="3" key="2">
    <citation type="submission" date="2020-05" db="UniProtKB">
        <authorList>
            <consortium name="EnsemblMetazoa"/>
        </authorList>
    </citation>
    <scope>IDENTIFICATION</scope>
    <source>
        <strain evidence="3">Indian</strain>
    </source>
</reference>
<dbReference type="Proteomes" id="UP000076408">
    <property type="component" value="Unassembled WGS sequence"/>
</dbReference>
<keyword evidence="2" id="KW-0812">Transmembrane</keyword>
<dbReference type="AlphaFoldDB" id="A0A182XZ66"/>
<dbReference type="CDD" id="cd12934">
    <property type="entry name" value="LEM"/>
    <property type="match status" value="1"/>
</dbReference>
<dbReference type="Gene3D" id="1.10.720.40">
    <property type="match status" value="1"/>
</dbReference>
<feature type="compositionally biased region" description="Polar residues" evidence="1">
    <location>
        <begin position="53"/>
        <end position="70"/>
    </location>
</feature>
<dbReference type="VEuPathDB" id="VectorBase:ASTEI20_041816"/>
<name>A0A182XZ66_ANOST</name>
<dbReference type="InterPro" id="IPR011015">
    <property type="entry name" value="LEM/LEM-like_dom_sf"/>
</dbReference>
<organism evidence="3 4">
    <name type="scientific">Anopheles stephensi</name>
    <name type="common">Indo-Pakistan malaria mosquito</name>
    <dbReference type="NCBI Taxonomy" id="30069"/>
    <lineage>
        <taxon>Eukaryota</taxon>
        <taxon>Metazoa</taxon>
        <taxon>Ecdysozoa</taxon>
        <taxon>Arthropoda</taxon>
        <taxon>Hexapoda</taxon>
        <taxon>Insecta</taxon>
        <taxon>Pterygota</taxon>
        <taxon>Neoptera</taxon>
        <taxon>Endopterygota</taxon>
        <taxon>Diptera</taxon>
        <taxon>Nematocera</taxon>
        <taxon>Culicoidea</taxon>
        <taxon>Culicidae</taxon>
        <taxon>Anophelinae</taxon>
        <taxon>Anopheles</taxon>
    </lineage>
</organism>
<evidence type="ECO:0000256" key="1">
    <source>
        <dbReference type="SAM" id="MobiDB-lite"/>
    </source>
</evidence>
<dbReference type="SUPFAM" id="SSF63451">
    <property type="entry name" value="LEM domain"/>
    <property type="match status" value="1"/>
</dbReference>
<dbReference type="STRING" id="30069.A0A182XZ66"/>
<sequence>MGDSYDEMSNDQLRLKLLEFGLANMPVTSTTRKVLIKKLRNHIATNGKRRETMNITSYSSDEDSGSQQKTAAKRGAPSSKKDSANRRATIATVATAKPPKPLPSSQPVAKVSSQPVAKVLSQPLPSEPMSASKRRSGRVTPVKDKDDAPPASSQTAPKVPAILEDSDDDMIPLTSRNRKSASPSLSRADMLTTSYVHHMAVSSQPSEPILEEMDVDDVPEMDEVIVLDDDDDSNATVAMPPPQQPKPVYTQTTAQTTEMYRTFSTGTMTDPKDKELEPSSYSSNTEKRRILPEFLRPPSERSTVRDATFSTMSDQKERQERNTFAEPEPVPFSTSTSKRVLPTFASSPSTTVRNEKKIDAPESPYLSEFTKRLARLRAEAVQQPTGLGRDSPSRRTVFEGSTSSMRSTYAPRDMYDEPPPSASRYRPGRQTIAPMSSSSSTIGGGRRTTAMQHEMMEDVRSSMRQTLLALDRKYSIRKVFYSIIIVLVVIFLFVFFFL</sequence>
<feature type="compositionally biased region" description="Polar residues" evidence="1">
    <location>
        <begin position="249"/>
        <end position="268"/>
    </location>
</feature>
<dbReference type="VEuPathDB" id="VectorBase:ASTE001791"/>
<proteinExistence type="predicted"/>
<dbReference type="VEuPathDB" id="VectorBase:ASTEI01502"/>
<feature type="compositionally biased region" description="Polar residues" evidence="1">
    <location>
        <begin position="332"/>
        <end position="352"/>
    </location>
</feature>
<protein>
    <submittedName>
        <fullName evidence="3">LEM domain-containing protein</fullName>
    </submittedName>
</protein>
<keyword evidence="4" id="KW-1185">Reference proteome</keyword>
<keyword evidence="2" id="KW-0472">Membrane</keyword>
<dbReference type="SMART" id="SM00540">
    <property type="entry name" value="LEM"/>
    <property type="match status" value="1"/>
</dbReference>
<dbReference type="PROSITE" id="PS50954">
    <property type="entry name" value="LEM"/>
    <property type="match status" value="1"/>
</dbReference>
<reference evidence="4" key="1">
    <citation type="journal article" date="2014" name="Genome Biol.">
        <title>Genome analysis of a major urban malaria vector mosquito, Anopheles stephensi.</title>
        <authorList>
            <person name="Jiang X."/>
            <person name="Peery A."/>
            <person name="Hall A.B."/>
            <person name="Sharma A."/>
            <person name="Chen X.G."/>
            <person name="Waterhouse R.M."/>
            <person name="Komissarov A."/>
            <person name="Riehle M.M."/>
            <person name="Shouche Y."/>
            <person name="Sharakhova M.V."/>
            <person name="Lawson D."/>
            <person name="Pakpour N."/>
            <person name="Arensburger P."/>
            <person name="Davidson V.L."/>
            <person name="Eiglmeier K."/>
            <person name="Emrich S."/>
            <person name="George P."/>
            <person name="Kennedy R.C."/>
            <person name="Mane S.P."/>
            <person name="Maslen G."/>
            <person name="Oringanje C."/>
            <person name="Qi Y."/>
            <person name="Settlage R."/>
            <person name="Tojo M."/>
            <person name="Tubio J.M."/>
            <person name="Unger M.F."/>
            <person name="Wang B."/>
            <person name="Vernick K.D."/>
            <person name="Ribeiro J.M."/>
            <person name="James A.A."/>
            <person name="Michel K."/>
            <person name="Riehle M.A."/>
            <person name="Luckhart S."/>
            <person name="Sharakhov I.V."/>
            <person name="Tu Z."/>
        </authorList>
    </citation>
    <scope>NUCLEOTIDE SEQUENCE [LARGE SCALE GENOMIC DNA]</scope>
    <source>
        <strain evidence="4">Indian</strain>
    </source>
</reference>
<feature type="region of interest" description="Disordered" evidence="1">
    <location>
        <begin position="47"/>
        <end position="186"/>
    </location>
</feature>
<keyword evidence="2" id="KW-1133">Transmembrane helix</keyword>
<evidence type="ECO:0000313" key="4">
    <source>
        <dbReference type="Proteomes" id="UP000076408"/>
    </source>
</evidence>
<feature type="region of interest" description="Disordered" evidence="1">
    <location>
        <begin position="231"/>
        <end position="359"/>
    </location>
</feature>
<dbReference type="EnsemblMetazoa" id="ASTEI01502-RA">
    <property type="protein sequence ID" value="ASTEI01502-PA"/>
    <property type="gene ID" value="ASTEI01502"/>
</dbReference>
<accession>A0A182XZ66</accession>
<feature type="region of interest" description="Disordered" evidence="1">
    <location>
        <begin position="381"/>
        <end position="447"/>
    </location>
</feature>
<evidence type="ECO:0000313" key="3">
    <source>
        <dbReference type="EnsemblMetazoa" id="ASTEI01502-PA"/>
    </source>
</evidence>
<feature type="compositionally biased region" description="Basic and acidic residues" evidence="1">
    <location>
        <begin position="314"/>
        <end position="323"/>
    </location>
</feature>
<feature type="transmembrane region" description="Helical" evidence="2">
    <location>
        <begin position="479"/>
        <end position="497"/>
    </location>
</feature>
<feature type="compositionally biased region" description="Polar residues" evidence="1">
    <location>
        <begin position="105"/>
        <end position="115"/>
    </location>
</feature>
<evidence type="ECO:0000256" key="2">
    <source>
        <dbReference type="SAM" id="Phobius"/>
    </source>
</evidence>